<dbReference type="AlphaFoldDB" id="A0A502ELZ9"/>
<name>A0A502ELZ9_9FLAO</name>
<reference evidence="8 9" key="1">
    <citation type="journal article" date="2019" name="Environ. Microbiol.">
        <title>Species interactions and distinct microbial communities in high Arctic permafrost affected cryosols are associated with the CH4 and CO2 gas fluxes.</title>
        <authorList>
            <person name="Altshuler I."/>
            <person name="Hamel J."/>
            <person name="Turney S."/>
            <person name="Magnuson E."/>
            <person name="Levesque R."/>
            <person name="Greer C."/>
            <person name="Whyte L.G."/>
        </authorList>
    </citation>
    <scope>NUCLEOTIDE SEQUENCE [LARGE SCALE GENOMIC DNA]</scope>
    <source>
        <strain evidence="8 9">42</strain>
    </source>
</reference>
<dbReference type="GO" id="GO:0005506">
    <property type="term" value="F:iron ion binding"/>
    <property type="evidence" value="ECO:0007669"/>
    <property type="project" value="InterPro"/>
</dbReference>
<evidence type="ECO:0000313" key="9">
    <source>
        <dbReference type="Proteomes" id="UP000319700"/>
    </source>
</evidence>
<dbReference type="InterPro" id="IPR002397">
    <property type="entry name" value="Cyt_P450_B"/>
</dbReference>
<comment type="similarity">
    <text evidence="1 7">Belongs to the cytochrome P450 family.</text>
</comment>
<keyword evidence="9" id="KW-1185">Reference proteome</keyword>
<dbReference type="PANTHER" id="PTHR46696:SF1">
    <property type="entry name" value="CYTOCHROME P450 YJIB-RELATED"/>
    <property type="match status" value="1"/>
</dbReference>
<keyword evidence="2 7" id="KW-0349">Heme</keyword>
<gene>
    <name evidence="8" type="ORF">EAH81_14855</name>
</gene>
<evidence type="ECO:0000256" key="4">
    <source>
        <dbReference type="ARBA" id="ARBA00023002"/>
    </source>
</evidence>
<dbReference type="PROSITE" id="PS00086">
    <property type="entry name" value="CYTOCHROME_P450"/>
    <property type="match status" value="1"/>
</dbReference>
<evidence type="ECO:0000256" key="2">
    <source>
        <dbReference type="ARBA" id="ARBA00022617"/>
    </source>
</evidence>
<keyword evidence="6 7" id="KW-0503">Monooxygenase</keyword>
<dbReference type="InterPro" id="IPR001128">
    <property type="entry name" value="Cyt_P450"/>
</dbReference>
<evidence type="ECO:0000256" key="5">
    <source>
        <dbReference type="ARBA" id="ARBA00023004"/>
    </source>
</evidence>
<evidence type="ECO:0000256" key="3">
    <source>
        <dbReference type="ARBA" id="ARBA00022723"/>
    </source>
</evidence>
<dbReference type="RefSeq" id="WP_140508342.1">
    <property type="nucleotide sequence ID" value="NZ_RCZH01000009.1"/>
</dbReference>
<evidence type="ECO:0000256" key="6">
    <source>
        <dbReference type="ARBA" id="ARBA00023033"/>
    </source>
</evidence>
<protein>
    <submittedName>
        <fullName evidence="8">Cytochrome P450</fullName>
    </submittedName>
</protein>
<evidence type="ECO:0000313" key="8">
    <source>
        <dbReference type="EMBL" id="TPG38758.1"/>
    </source>
</evidence>
<dbReference type="GO" id="GO:0016705">
    <property type="term" value="F:oxidoreductase activity, acting on paired donors, with incorporation or reduction of molecular oxygen"/>
    <property type="evidence" value="ECO:0007669"/>
    <property type="project" value="InterPro"/>
</dbReference>
<dbReference type="FunFam" id="1.10.630.10:FF:000018">
    <property type="entry name" value="Cytochrome P450 monooxygenase"/>
    <property type="match status" value="1"/>
</dbReference>
<dbReference type="SUPFAM" id="SSF48264">
    <property type="entry name" value="Cytochrome P450"/>
    <property type="match status" value="1"/>
</dbReference>
<dbReference type="GO" id="GO:0004497">
    <property type="term" value="F:monooxygenase activity"/>
    <property type="evidence" value="ECO:0007669"/>
    <property type="project" value="UniProtKB-KW"/>
</dbReference>
<dbReference type="PRINTS" id="PR00359">
    <property type="entry name" value="BP450"/>
</dbReference>
<evidence type="ECO:0000256" key="7">
    <source>
        <dbReference type="RuleBase" id="RU000461"/>
    </source>
</evidence>
<dbReference type="PANTHER" id="PTHR46696">
    <property type="entry name" value="P450, PUTATIVE (EUROFUNG)-RELATED"/>
    <property type="match status" value="1"/>
</dbReference>
<dbReference type="CDD" id="cd11029">
    <property type="entry name" value="CYP107-like"/>
    <property type="match status" value="1"/>
</dbReference>
<sequence length="429" mass="49017">MKNSTTDRELFAVESKKTCPFSTKSHVLINFDDPAFHENPELIFQKLRNTAPIQKIILDDGFPVWLISKFNDAIEVLRDHRFIKSPNSLRTSDTDPLKGKTNRASPAYILRRFHMLANDPPNHTRLRIFAQKAFTPKLITAMRPRIQQITNELIDKIQTDKKCDFIDDFAYQLPIIVIAELLGLPVEDREKLRNWSDVLIEVQVTEKNKQSIEESADAFINYLSNVFALRRKNPGNDLISAFLRLELAEDHLTENELYATIFLLIIAGHETTVNLISNGMHSLLSHPKQLNLLKNNPDLIHSAVEEMLRYNGPVINSTMRLAAEDILINGIKIKKGEGVLVIFLSANQDEAKFDDSLRFDITRQNNKHLAFGYGIHFCIGAPLARLECEIAIKTILERLPNIKFNPDADSLEWRASNIIRGLKKFPVVF</sequence>
<dbReference type="GO" id="GO:0020037">
    <property type="term" value="F:heme binding"/>
    <property type="evidence" value="ECO:0007669"/>
    <property type="project" value="InterPro"/>
</dbReference>
<dbReference type="PRINTS" id="PR00385">
    <property type="entry name" value="P450"/>
</dbReference>
<dbReference type="InterPro" id="IPR036396">
    <property type="entry name" value="Cyt_P450_sf"/>
</dbReference>
<dbReference type="Pfam" id="PF00067">
    <property type="entry name" value="p450"/>
    <property type="match status" value="1"/>
</dbReference>
<keyword evidence="5 7" id="KW-0408">Iron</keyword>
<evidence type="ECO:0000256" key="1">
    <source>
        <dbReference type="ARBA" id="ARBA00010617"/>
    </source>
</evidence>
<proteinExistence type="inferred from homology"/>
<organism evidence="8 9">
    <name type="scientific">Flavobacterium pectinovorum</name>
    <dbReference type="NCBI Taxonomy" id="29533"/>
    <lineage>
        <taxon>Bacteria</taxon>
        <taxon>Pseudomonadati</taxon>
        <taxon>Bacteroidota</taxon>
        <taxon>Flavobacteriia</taxon>
        <taxon>Flavobacteriales</taxon>
        <taxon>Flavobacteriaceae</taxon>
        <taxon>Flavobacterium</taxon>
    </lineage>
</organism>
<dbReference type="Gene3D" id="1.10.630.10">
    <property type="entry name" value="Cytochrome P450"/>
    <property type="match status" value="1"/>
</dbReference>
<dbReference type="EMBL" id="RCZH01000009">
    <property type="protein sequence ID" value="TPG38758.1"/>
    <property type="molecule type" value="Genomic_DNA"/>
</dbReference>
<comment type="caution">
    <text evidence="8">The sequence shown here is derived from an EMBL/GenBank/DDBJ whole genome shotgun (WGS) entry which is preliminary data.</text>
</comment>
<dbReference type="Proteomes" id="UP000319700">
    <property type="component" value="Unassembled WGS sequence"/>
</dbReference>
<keyword evidence="4 7" id="KW-0560">Oxidoreductase</keyword>
<keyword evidence="3 7" id="KW-0479">Metal-binding</keyword>
<dbReference type="InterPro" id="IPR017972">
    <property type="entry name" value="Cyt_P450_CS"/>
</dbReference>
<dbReference type="OrthoDB" id="9801155at2"/>
<accession>A0A502ELZ9</accession>